<evidence type="ECO:0000313" key="1">
    <source>
        <dbReference type="EMBL" id="KAJ7529451.1"/>
    </source>
</evidence>
<sequence>MAPERGGGDLEESLLRQQCLYEILGVDRSAGIDEIRSAYRKQALKWHPDKIQQSGASPEACNDATVRFQAIARAYEVLGDPTERAWYDSHRSAILSSSSSSSSQTPAEFDFNLWPFFSPSAFSGFGESGDGFYAVYRKVFQKLHEQERMFARAYGDGLVQDAPELGGPHSPYSQVSAFYNYWLGFGTVKDFAWCDEYRVSAAPNRKSRRLMEEENKKIRRKARKEFNEAVRQLAAFVKKRDKRVMERQIETQRLQKEKELMLKVKRQQLEQEKLARIQQYEEQEWARSRNEGVNDESIESDSDQNSYDYVRVSKGKKEPDISDDENRELYCIICGKKFRSERQWQNHEKSKKHIERAAALKDSLLEEDEEAAVVIEQRLDSGDHLYTQEDEIFPDLLKDTKMPEGYVSVSIDEAGHAYGTEGGRVCDIELPNLHTSRVHRGDEASQSADQFGNDVESSKLVGSSDSESAGDSGDDESSMLAAMLKSHNSRLKTSSFDPVEVQVDMACKDASQENSSVALEEGVVESPNEFTEFDPYIPGRKPSKSRTKQQKRKTAALERHTGMVEEVSVLGATLEKTDLGEVSNDNGSSEAEAEINSSQQDGNHKSKIALTSSEVEDVKTTRSTRQAANRSQNNSSEQNKSAKSANFQSEPGKKGKKKKVNIKDYSLPGSFLQFYVLNSLEGGVKTSANTCDTCGEDFDTRNQLFKHIDSAKHFTLKLK</sequence>
<protein>
    <submittedName>
        <fullName evidence="1">Uncharacterized protein</fullName>
    </submittedName>
</protein>
<dbReference type="EMBL" id="CM055106">
    <property type="protein sequence ID" value="KAJ7529451.1"/>
    <property type="molecule type" value="Genomic_DNA"/>
</dbReference>
<organism evidence="1 2">
    <name type="scientific">Diphasiastrum complanatum</name>
    <name type="common">Issler's clubmoss</name>
    <name type="synonym">Lycopodium complanatum</name>
    <dbReference type="NCBI Taxonomy" id="34168"/>
    <lineage>
        <taxon>Eukaryota</taxon>
        <taxon>Viridiplantae</taxon>
        <taxon>Streptophyta</taxon>
        <taxon>Embryophyta</taxon>
        <taxon>Tracheophyta</taxon>
        <taxon>Lycopodiopsida</taxon>
        <taxon>Lycopodiales</taxon>
        <taxon>Lycopodiaceae</taxon>
        <taxon>Lycopodioideae</taxon>
        <taxon>Diphasiastrum</taxon>
    </lineage>
</organism>
<keyword evidence="2" id="KW-1185">Reference proteome</keyword>
<evidence type="ECO:0000313" key="2">
    <source>
        <dbReference type="Proteomes" id="UP001162992"/>
    </source>
</evidence>
<gene>
    <name evidence="1" type="ORF">O6H91_15G050900</name>
</gene>
<reference evidence="2" key="1">
    <citation type="journal article" date="2024" name="Proc. Natl. Acad. Sci. U.S.A.">
        <title>Extraordinary preservation of gene collinearity over three hundred million years revealed in homosporous lycophytes.</title>
        <authorList>
            <person name="Li C."/>
            <person name="Wickell D."/>
            <person name="Kuo L.Y."/>
            <person name="Chen X."/>
            <person name="Nie B."/>
            <person name="Liao X."/>
            <person name="Peng D."/>
            <person name="Ji J."/>
            <person name="Jenkins J."/>
            <person name="Williams M."/>
            <person name="Shu S."/>
            <person name="Plott C."/>
            <person name="Barry K."/>
            <person name="Rajasekar S."/>
            <person name="Grimwood J."/>
            <person name="Han X."/>
            <person name="Sun S."/>
            <person name="Hou Z."/>
            <person name="He W."/>
            <person name="Dai G."/>
            <person name="Sun C."/>
            <person name="Schmutz J."/>
            <person name="Leebens-Mack J.H."/>
            <person name="Li F.W."/>
            <person name="Wang L."/>
        </authorList>
    </citation>
    <scope>NUCLEOTIDE SEQUENCE [LARGE SCALE GENOMIC DNA]</scope>
    <source>
        <strain evidence="2">cv. PW_Plant_1</strain>
    </source>
</reference>
<accession>A0ACC2BI55</accession>
<dbReference type="Proteomes" id="UP001162992">
    <property type="component" value="Chromosome 15"/>
</dbReference>
<proteinExistence type="predicted"/>
<comment type="caution">
    <text evidence="1">The sequence shown here is derived from an EMBL/GenBank/DDBJ whole genome shotgun (WGS) entry which is preliminary data.</text>
</comment>
<name>A0ACC2BI55_DIPCM</name>